<keyword evidence="2" id="KW-1133">Transmembrane helix</keyword>
<proteinExistence type="predicted"/>
<reference evidence="5 6" key="1">
    <citation type="journal article" date="2019" name="Nat. Plants">
        <title>Genome sequencing of Musa balbisiana reveals subgenome evolution and function divergence in polyploid bananas.</title>
        <authorList>
            <person name="Yao X."/>
        </authorList>
    </citation>
    <scope>NUCLEOTIDE SEQUENCE [LARGE SCALE GENOMIC DNA]</scope>
    <source>
        <strain evidence="6">cv. DH-PKW</strain>
        <tissue evidence="5">Leaves</tissue>
    </source>
</reference>
<dbReference type="Proteomes" id="UP000317650">
    <property type="component" value="Chromosome 1"/>
</dbReference>
<dbReference type="SUPFAM" id="SSF51110">
    <property type="entry name" value="alpha-D-mannose-specific plant lectins"/>
    <property type="match status" value="1"/>
</dbReference>
<feature type="domain" description="Bulb-type lectin" evidence="4">
    <location>
        <begin position="33"/>
        <end position="156"/>
    </location>
</feature>
<feature type="transmembrane region" description="Helical" evidence="2">
    <location>
        <begin position="418"/>
        <end position="442"/>
    </location>
</feature>
<sequence>MGLPCVFFLLFAFLPRVFSALSFPVGGRVTIPVPSAYQPGFVGRAFVLAAGNAPPDFRAALSVEAIAGAGYSCSVVVLLGDVKVWASDHVTKFIPAGRCVLEMTPDGDLQLMDRAGRIGWRSGTTGLGVKSLLLKKNTGNLVLADAQNQTRWQSFEHPTNTMLWGQRLNASSRLTSFPVNSSSFYSLEVHKDKLVAYLNWRGERYSYWELQPRAGRSIAYTRVGSTGLKVFDVNSRKITQILAMKSGAVRFLALGSKGNLGLYYYSASHGKFEPSCRALELCDLPLPCGPYGICSSTNTCAYLQLSGMEYSTSFCGLAISEVEMVELRSVVTVLRTSSSASNVSKEECLASCLDDCSCAAALHTNGHGVGTGEWCSRYALVGGAREVEVGATDSSYWIKVARKGSARHETSASLVTKVLIVGGVVDAVALCVILGGLVYYFFKIRKRSVDSGTNNS</sequence>
<evidence type="ECO:0000313" key="6">
    <source>
        <dbReference type="Proteomes" id="UP000317650"/>
    </source>
</evidence>
<dbReference type="PANTHER" id="PTHR47976:SF120">
    <property type="entry name" value="G-TYPE LECTIN S-RECEPTOR-LIKE SERINE_THREONINE-PROTEIN KINASE SD2-5"/>
    <property type="match status" value="1"/>
</dbReference>
<evidence type="ECO:0000256" key="2">
    <source>
        <dbReference type="SAM" id="Phobius"/>
    </source>
</evidence>
<dbReference type="Gene3D" id="2.90.10.10">
    <property type="entry name" value="Bulb-type lectin domain"/>
    <property type="match status" value="1"/>
</dbReference>
<dbReference type="InterPro" id="IPR051343">
    <property type="entry name" value="G-type_lectin_kinases/EP1-like"/>
</dbReference>
<keyword evidence="2" id="KW-0472">Membrane</keyword>
<dbReference type="GO" id="GO:0051707">
    <property type="term" value="P:response to other organism"/>
    <property type="evidence" value="ECO:0007669"/>
    <property type="project" value="UniProtKB-ARBA"/>
</dbReference>
<keyword evidence="6" id="KW-1185">Reference proteome</keyword>
<evidence type="ECO:0000256" key="3">
    <source>
        <dbReference type="SAM" id="SignalP"/>
    </source>
</evidence>
<dbReference type="EMBL" id="PYDT01000004">
    <property type="protein sequence ID" value="THU64923.1"/>
    <property type="molecule type" value="Genomic_DNA"/>
</dbReference>
<evidence type="ECO:0000256" key="1">
    <source>
        <dbReference type="ARBA" id="ARBA00022729"/>
    </source>
</evidence>
<feature type="chain" id="PRO_5020575415" description="Bulb-type lectin domain-containing protein" evidence="3">
    <location>
        <begin position="20"/>
        <end position="456"/>
    </location>
</feature>
<dbReference type="SMART" id="SM00108">
    <property type="entry name" value="B_lectin"/>
    <property type="match status" value="1"/>
</dbReference>
<evidence type="ECO:0000259" key="4">
    <source>
        <dbReference type="PROSITE" id="PS50927"/>
    </source>
</evidence>
<dbReference type="PROSITE" id="PS50927">
    <property type="entry name" value="BULB_LECTIN"/>
    <property type="match status" value="1"/>
</dbReference>
<keyword evidence="2" id="KW-0812">Transmembrane</keyword>
<gene>
    <name evidence="5" type="ORF">C4D60_Mb01t31610</name>
</gene>
<protein>
    <recommendedName>
        <fullName evidence="4">Bulb-type lectin domain-containing protein</fullName>
    </recommendedName>
</protein>
<dbReference type="Pfam" id="PF01453">
    <property type="entry name" value="B_lectin"/>
    <property type="match status" value="1"/>
</dbReference>
<comment type="caution">
    <text evidence="5">The sequence shown here is derived from an EMBL/GenBank/DDBJ whole genome shotgun (WGS) entry which is preliminary data.</text>
</comment>
<dbReference type="PANTHER" id="PTHR47976">
    <property type="entry name" value="G-TYPE LECTIN S-RECEPTOR-LIKE SERINE/THREONINE-PROTEIN KINASE SD2-5"/>
    <property type="match status" value="1"/>
</dbReference>
<dbReference type="InterPro" id="IPR001480">
    <property type="entry name" value="Bulb-type_lectin_dom"/>
</dbReference>
<accession>A0A4S8JS68</accession>
<name>A0A4S8JS68_MUSBA</name>
<dbReference type="AlphaFoldDB" id="A0A4S8JS68"/>
<evidence type="ECO:0000313" key="5">
    <source>
        <dbReference type="EMBL" id="THU64923.1"/>
    </source>
</evidence>
<keyword evidence="1 3" id="KW-0732">Signal</keyword>
<feature type="signal peptide" evidence="3">
    <location>
        <begin position="1"/>
        <end position="19"/>
    </location>
</feature>
<organism evidence="5 6">
    <name type="scientific">Musa balbisiana</name>
    <name type="common">Banana</name>
    <dbReference type="NCBI Taxonomy" id="52838"/>
    <lineage>
        <taxon>Eukaryota</taxon>
        <taxon>Viridiplantae</taxon>
        <taxon>Streptophyta</taxon>
        <taxon>Embryophyta</taxon>
        <taxon>Tracheophyta</taxon>
        <taxon>Spermatophyta</taxon>
        <taxon>Magnoliopsida</taxon>
        <taxon>Liliopsida</taxon>
        <taxon>Zingiberales</taxon>
        <taxon>Musaceae</taxon>
        <taxon>Musa</taxon>
    </lineage>
</organism>
<dbReference type="InterPro" id="IPR036426">
    <property type="entry name" value="Bulb-type_lectin_dom_sf"/>
</dbReference>